<dbReference type="Proteomes" id="UP001290101">
    <property type="component" value="Unassembled WGS sequence"/>
</dbReference>
<dbReference type="RefSeq" id="WP_322444055.1">
    <property type="nucleotide sequence ID" value="NZ_JAXOTQ010000088.1"/>
</dbReference>
<protein>
    <recommendedName>
        <fullName evidence="4">Pectate lyase superfamily protein domain-containing protein</fullName>
    </recommendedName>
</protein>
<accession>A0ABU5JQE6</accession>
<evidence type="ECO:0000256" key="1">
    <source>
        <dbReference type="SAM" id="MobiDB-lite"/>
    </source>
</evidence>
<feature type="region of interest" description="Disordered" evidence="1">
    <location>
        <begin position="220"/>
        <end position="256"/>
    </location>
</feature>
<evidence type="ECO:0000313" key="3">
    <source>
        <dbReference type="Proteomes" id="UP001290101"/>
    </source>
</evidence>
<comment type="caution">
    <text evidence="2">The sequence shown here is derived from an EMBL/GenBank/DDBJ whole genome shotgun (WGS) entry which is preliminary data.</text>
</comment>
<sequence>MRRVHIKGILWLELGNGGYSSGGYIADSKVDGITINGSQQQWLTRDSELGGDWTNGIWNQVFSGVLGAPAQGFPNPPYTTLPTSPVTREKPYLFVDAAGGWRVAVPGLRHDTAGTTWGAGAPSVPSLPLCDFYIAKPTDSAQRINQELARGRHLLLTPGVYHLDRALRVKRPDTVVLGLGMPSLARPPATPPCGSRTWTAYGSPVCWSTPGRRSRRCWSRSAGGTATAATRPTRSRCRTCSSGSAAPASAGRRPAW</sequence>
<evidence type="ECO:0008006" key="4">
    <source>
        <dbReference type="Google" id="ProtNLM"/>
    </source>
</evidence>
<keyword evidence="3" id="KW-1185">Reference proteome</keyword>
<proteinExistence type="predicted"/>
<evidence type="ECO:0000313" key="2">
    <source>
        <dbReference type="EMBL" id="MDZ5494598.1"/>
    </source>
</evidence>
<organism evidence="2 3">
    <name type="scientific">Micromonospora sicca</name>
    <dbReference type="NCBI Taxonomy" id="2202420"/>
    <lineage>
        <taxon>Bacteria</taxon>
        <taxon>Bacillati</taxon>
        <taxon>Actinomycetota</taxon>
        <taxon>Actinomycetes</taxon>
        <taxon>Micromonosporales</taxon>
        <taxon>Micromonosporaceae</taxon>
        <taxon>Micromonospora</taxon>
    </lineage>
</organism>
<gene>
    <name evidence="2" type="ORF">U2F25_35055</name>
</gene>
<dbReference type="EMBL" id="JAXOTQ010000088">
    <property type="protein sequence ID" value="MDZ5494598.1"/>
    <property type="molecule type" value="Genomic_DNA"/>
</dbReference>
<name>A0ABU5JQE6_9ACTN</name>
<reference evidence="2 3" key="1">
    <citation type="submission" date="2023-12" db="EMBL/GenBank/DDBJ databases">
        <title>Micromonospora sp. nov., isolated from Atacama Desert.</title>
        <authorList>
            <person name="Carro L."/>
            <person name="Golinska P."/>
            <person name="Klenk H.-P."/>
            <person name="Goodfellow M."/>
        </authorList>
    </citation>
    <scope>NUCLEOTIDE SEQUENCE [LARGE SCALE GENOMIC DNA]</scope>
    <source>
        <strain evidence="2 3">4G53</strain>
    </source>
</reference>